<dbReference type="Pfam" id="PF00076">
    <property type="entry name" value="RRM_1"/>
    <property type="match status" value="4"/>
</dbReference>
<feature type="compositionally biased region" description="Low complexity" evidence="2">
    <location>
        <begin position="445"/>
        <end position="469"/>
    </location>
</feature>
<dbReference type="InterPro" id="IPR035979">
    <property type="entry name" value="RBD_domain_sf"/>
</dbReference>
<dbReference type="Gene3D" id="3.30.70.330">
    <property type="match status" value="4"/>
</dbReference>
<reference evidence="4" key="1">
    <citation type="journal article" date="2021" name="Proc. Natl. Acad. Sci. U.S.A.">
        <title>Three genomes in the algal genus Volvox reveal the fate of a haploid sex-determining region after a transition to homothallism.</title>
        <authorList>
            <person name="Yamamoto K."/>
            <person name="Hamaji T."/>
            <person name="Kawai-Toyooka H."/>
            <person name="Matsuzaki R."/>
            <person name="Takahashi F."/>
            <person name="Nishimura Y."/>
            <person name="Kawachi M."/>
            <person name="Noguchi H."/>
            <person name="Minakuchi Y."/>
            <person name="Umen J.G."/>
            <person name="Toyoda A."/>
            <person name="Nozaki H."/>
        </authorList>
    </citation>
    <scope>NUCLEOTIDE SEQUENCE</scope>
    <source>
        <strain evidence="4">NIES-3785</strain>
    </source>
</reference>
<evidence type="ECO:0000313" key="4">
    <source>
        <dbReference type="EMBL" id="GIM16166.1"/>
    </source>
</evidence>
<name>A0A8J4LYK4_9CHLO</name>
<dbReference type="SUPFAM" id="SSF54928">
    <property type="entry name" value="RNA-binding domain, RBD"/>
    <property type="match status" value="3"/>
</dbReference>
<feature type="domain" description="RRM" evidence="3">
    <location>
        <begin position="70"/>
        <end position="146"/>
    </location>
</feature>
<dbReference type="Proteomes" id="UP000722791">
    <property type="component" value="Unassembled WGS sequence"/>
</dbReference>
<dbReference type="PANTHER" id="PTHR47093:SF1">
    <property type="entry name" value="PROTEIN JSN1-RELATED"/>
    <property type="match status" value="1"/>
</dbReference>
<feature type="domain" description="RRM" evidence="3">
    <location>
        <begin position="520"/>
        <end position="596"/>
    </location>
</feature>
<feature type="compositionally biased region" description="Low complexity" evidence="2">
    <location>
        <begin position="218"/>
        <end position="227"/>
    </location>
</feature>
<dbReference type="InterPro" id="IPR052645">
    <property type="entry name" value="Pumilio_domain_protein"/>
</dbReference>
<dbReference type="PROSITE" id="PS50102">
    <property type="entry name" value="RRM"/>
    <property type="match status" value="4"/>
</dbReference>
<dbReference type="CDD" id="cd00590">
    <property type="entry name" value="RRM_SF"/>
    <property type="match status" value="4"/>
</dbReference>
<feature type="domain" description="RRM" evidence="3">
    <location>
        <begin position="303"/>
        <end position="379"/>
    </location>
</feature>
<comment type="caution">
    <text evidence="4">The sequence shown here is derived from an EMBL/GenBank/DDBJ whole genome shotgun (WGS) entry which is preliminary data.</text>
</comment>
<feature type="compositionally biased region" description="Low complexity" evidence="2">
    <location>
        <begin position="602"/>
        <end position="622"/>
    </location>
</feature>
<dbReference type="GO" id="GO:0003723">
    <property type="term" value="F:RNA binding"/>
    <property type="evidence" value="ECO:0007669"/>
    <property type="project" value="UniProtKB-UniRule"/>
</dbReference>
<evidence type="ECO:0000256" key="1">
    <source>
        <dbReference type="PROSITE-ProRule" id="PRU00176"/>
    </source>
</evidence>
<organism evidence="4 5">
    <name type="scientific">Volvox reticuliferus</name>
    <dbReference type="NCBI Taxonomy" id="1737510"/>
    <lineage>
        <taxon>Eukaryota</taxon>
        <taxon>Viridiplantae</taxon>
        <taxon>Chlorophyta</taxon>
        <taxon>core chlorophytes</taxon>
        <taxon>Chlorophyceae</taxon>
        <taxon>CS clade</taxon>
        <taxon>Chlamydomonadales</taxon>
        <taxon>Volvocaceae</taxon>
        <taxon>Volvox</taxon>
    </lineage>
</organism>
<gene>
    <name evidence="4" type="ORF">Vretimale_18818</name>
</gene>
<feature type="domain" description="RRM" evidence="3">
    <location>
        <begin position="762"/>
        <end position="838"/>
    </location>
</feature>
<sequence length="1148" mass="113357">MMLQDACGEAPGPSTFRLVGQTPSACGEESSLLETQPCSSLHVKQLVSSSIGCAYSRAEGGYLSGSIPSRHLLLNNITWAADHLALEQLFACYGPLESIQVFQDKGCAVLSCSSIMHAEAARASLSGLRVALLTGGRPLEIAFLHPHPPSDGGATPPTTTTTAVTAVAAKDPSTILAATAASTTPNASVVTAALPPRSTGPLAWPSASRAFCSNDDGSTSSRTSTTSSRHDSEDAATVETWRSVRRQGSSATSTSIDVSECLDTAELFYGNGGGSISGVNSGVCVSLAPSAAFGGMSRAAAAAALWLGNLERGADRYDIEALLSPYGPLEGVWFFPDRGLAFASFVSAEDAAAAKSSLDGQLAPSLAGSKPLKIDFHHVQDPRTLTSPALDCRTSVVVNVGADESGAVSDGVAAAHAIAANAGGACAIALPAGSEPVGNSGGGAARATATRNGPTGRSHSNGSSGRNAGATGAAAAAAARGVDAGGSGAAAAAITAAPQASSSAVPPAPAAPAASDVPSRHLWLGNILQNVDRQAVEVTFSRFGPLESTRIFLDKHFAFVNYLSLEHAVAARAALRGQTVPTLSGSRTLEIRFQHRRPPACQPCQQSSSAHQQQHQQTAAATDQRSAQLGGPQPHCQNQLSAAAAASASAANGVGVGVGVGVGSSGGNARPGGKTGSPAAAAEATGAAVNSEPHAAAAAAAATAGGGGGGGGVERRGSSGGGSSSAAASAAQPPTQMSGPMVNGSGSGSGHGSSSYDMEPCRHLWLGNVLSSAKQQDLEAVFSRFGPVESVRIFPAKNYAFVNFKSPQSAEAAKVTLGGRPVASLTGTSPLLLRYKRLPPDSSLLARQPWNNAADATTAGLLPWLLLLQPGTAAANTFSAAAAAAAAAAASGGFNPAAVPPPNVPGGRLDPLNNAHAQHPDFAASWCTAPSAMRNGAGGGSAAPGAFNDLANNFLAQAIAANNPACLNGLNSGPQANLLQALGLRNLAAADGSAAVAAAAAVGSPAAAWASGLAAAPELFPQAAAATGLAPYGAAAGPSAPSAGGLLDSATFCSPRDSAADAMAAAQMLWCQGLPAAATSAVGGGGPASLAAEQAILESLAAAAMLAPPPPAPAITGAAATADPFAGRSDMNMNALLSAMLLTQQPSH</sequence>
<accession>A0A8J4LYK4</accession>
<evidence type="ECO:0000259" key="3">
    <source>
        <dbReference type="PROSITE" id="PS50102"/>
    </source>
</evidence>
<keyword evidence="1" id="KW-0694">RNA-binding</keyword>
<feature type="region of interest" description="Disordered" evidence="2">
    <location>
        <begin position="702"/>
        <end position="756"/>
    </location>
</feature>
<protein>
    <recommendedName>
        <fullName evidence="3">RRM domain-containing protein</fullName>
    </recommendedName>
</protein>
<dbReference type="AlphaFoldDB" id="A0A8J4LYK4"/>
<feature type="region of interest" description="Disordered" evidence="2">
    <location>
        <begin position="597"/>
        <end position="640"/>
    </location>
</feature>
<evidence type="ECO:0000256" key="2">
    <source>
        <dbReference type="SAM" id="MobiDB-lite"/>
    </source>
</evidence>
<feature type="compositionally biased region" description="Gly residues" evidence="2">
    <location>
        <begin position="704"/>
        <end position="723"/>
    </location>
</feature>
<dbReference type="InterPro" id="IPR012677">
    <property type="entry name" value="Nucleotide-bd_a/b_plait_sf"/>
</dbReference>
<dbReference type="GO" id="GO:0000288">
    <property type="term" value="P:nuclear-transcribed mRNA catabolic process, deadenylation-dependent decay"/>
    <property type="evidence" value="ECO:0007669"/>
    <property type="project" value="TreeGrafter"/>
</dbReference>
<dbReference type="InterPro" id="IPR000504">
    <property type="entry name" value="RRM_dom"/>
</dbReference>
<dbReference type="SMART" id="SM00360">
    <property type="entry name" value="RRM"/>
    <property type="match status" value="4"/>
</dbReference>
<proteinExistence type="predicted"/>
<feature type="region of interest" description="Disordered" evidence="2">
    <location>
        <begin position="213"/>
        <end position="249"/>
    </location>
</feature>
<feature type="region of interest" description="Disordered" evidence="2">
    <location>
        <begin position="667"/>
        <end position="687"/>
    </location>
</feature>
<evidence type="ECO:0000313" key="5">
    <source>
        <dbReference type="Proteomes" id="UP000722791"/>
    </source>
</evidence>
<dbReference type="EMBL" id="BNCQ01000075">
    <property type="protein sequence ID" value="GIM16166.1"/>
    <property type="molecule type" value="Genomic_DNA"/>
</dbReference>
<dbReference type="PANTHER" id="PTHR47093">
    <property type="entry name" value="PROTEIN JSN1-RELATED"/>
    <property type="match status" value="1"/>
</dbReference>
<feature type="region of interest" description="Disordered" evidence="2">
    <location>
        <begin position="437"/>
        <end position="469"/>
    </location>
</feature>